<protein>
    <recommendedName>
        <fullName evidence="2">DUF7136 domain-containing protein</fullName>
    </recommendedName>
</protein>
<dbReference type="InterPro" id="IPR055560">
    <property type="entry name" value="DUF7136"/>
</dbReference>
<name>A0ABP0BSQ5_9PEZI</name>
<feature type="signal peptide" evidence="1">
    <location>
        <begin position="1"/>
        <end position="20"/>
    </location>
</feature>
<reference evidence="3 4" key="1">
    <citation type="submission" date="2024-01" db="EMBL/GenBank/DDBJ databases">
        <authorList>
            <person name="Allen C."/>
            <person name="Tagirdzhanova G."/>
        </authorList>
    </citation>
    <scope>NUCLEOTIDE SEQUENCE [LARGE SCALE GENOMIC DNA]</scope>
</reference>
<accession>A0ABP0BSQ5</accession>
<gene>
    <name evidence="3" type="ORF">SEUCBS140593_004947</name>
</gene>
<dbReference type="EMBL" id="CAWUHD010000045">
    <property type="protein sequence ID" value="CAK7222581.1"/>
    <property type="molecule type" value="Genomic_DNA"/>
</dbReference>
<keyword evidence="1" id="KW-0732">Signal</keyword>
<dbReference type="Pfam" id="PF23584">
    <property type="entry name" value="DUF7136"/>
    <property type="match status" value="1"/>
</dbReference>
<evidence type="ECO:0000313" key="4">
    <source>
        <dbReference type="Proteomes" id="UP001642482"/>
    </source>
</evidence>
<proteinExistence type="predicted"/>
<evidence type="ECO:0000256" key="1">
    <source>
        <dbReference type="SAM" id="SignalP"/>
    </source>
</evidence>
<feature type="domain" description="DUF7136" evidence="2">
    <location>
        <begin position="65"/>
        <end position="300"/>
    </location>
</feature>
<keyword evidence="4" id="KW-1185">Reference proteome</keyword>
<sequence>MFFSPRNLLALLVFSQEATTTVVTSSPARRGVIPPIPLPLVPVPSMVPTNAINETGLAANNAKATLVFPRDTTTYVAMNNAALPLIFEFERPDLGALLQLKVDYALLAANAPLLGSPIKDKTILDFSTAGQITYEMHNVMGSDGNVINTTAQLIDYVPSLAAPNVIEGSFRLKVRISYVTLAVVGFEGLAASDSENTQSQPMEPLAGQVEHDINFSLNTTGESILDPAPANQTCGDAAFGLVLPVHSITEVNNNYYAVLDPISPPHQDTQPCTRPLNPSDVTAIVSAAMDAVVKANDNTTTSSGDVVSAAVRSTSLPRTIFIFFVATMAYLCVQGHATYEEMEIARPRYARRSMEEEELSTEDKLMEEDA</sequence>
<evidence type="ECO:0000259" key="2">
    <source>
        <dbReference type="Pfam" id="PF23584"/>
    </source>
</evidence>
<feature type="chain" id="PRO_5045115874" description="DUF7136 domain-containing protein" evidence="1">
    <location>
        <begin position="21"/>
        <end position="370"/>
    </location>
</feature>
<dbReference type="Proteomes" id="UP001642482">
    <property type="component" value="Unassembled WGS sequence"/>
</dbReference>
<organism evidence="3 4">
    <name type="scientific">Sporothrix eucalyptigena</name>
    <dbReference type="NCBI Taxonomy" id="1812306"/>
    <lineage>
        <taxon>Eukaryota</taxon>
        <taxon>Fungi</taxon>
        <taxon>Dikarya</taxon>
        <taxon>Ascomycota</taxon>
        <taxon>Pezizomycotina</taxon>
        <taxon>Sordariomycetes</taxon>
        <taxon>Sordariomycetidae</taxon>
        <taxon>Ophiostomatales</taxon>
        <taxon>Ophiostomataceae</taxon>
        <taxon>Sporothrix</taxon>
    </lineage>
</organism>
<evidence type="ECO:0000313" key="3">
    <source>
        <dbReference type="EMBL" id="CAK7222581.1"/>
    </source>
</evidence>
<comment type="caution">
    <text evidence="3">The sequence shown here is derived from an EMBL/GenBank/DDBJ whole genome shotgun (WGS) entry which is preliminary data.</text>
</comment>